<evidence type="ECO:0000256" key="5">
    <source>
        <dbReference type="ARBA" id="ARBA00022840"/>
    </source>
</evidence>
<keyword evidence="2 7" id="KW-0808">Transferase</keyword>
<dbReference type="GO" id="GO:0005988">
    <property type="term" value="P:lactose metabolic process"/>
    <property type="evidence" value="ECO:0007669"/>
    <property type="project" value="UniProtKB-KW"/>
</dbReference>
<comment type="caution">
    <text evidence="10">The sequence shown here is derived from an EMBL/GenBank/DDBJ whole genome shotgun (WGS) entry which is preliminary data.</text>
</comment>
<sequence>MVYTVTFNPAVDYIIHLKEELQDGETNRSSGEELYYGGKGINVSTVLHNLGINTVALGFIAGFTGRQIQAALCGMGISNDFIDLEDGFSRINIKLKAQKETEINTQGPKISAEAIDRLFKKLADIKDGDVLVLAGSIPASLPPDIYEKIMERLSGRDIRIIVDATGQLLVNVLKYRPFLIKPNSHELEEIFGVKMESIAQIIEYAKKLRDMGAANVLVSMAGDGAVLVTEHGDVHQIGVPEGKVVNSVGAGDSMVAGFIAGFMKRGDYLEALRTGTAAGSATAFSKGLAQKVDVERLLNQI</sequence>
<dbReference type="GO" id="GO:0005524">
    <property type="term" value="F:ATP binding"/>
    <property type="evidence" value="ECO:0007669"/>
    <property type="project" value="UniProtKB-UniRule"/>
</dbReference>
<keyword evidence="4 8" id="KW-0418">Kinase</keyword>
<evidence type="ECO:0000256" key="7">
    <source>
        <dbReference type="PIRNR" id="PIRNR000535"/>
    </source>
</evidence>
<dbReference type="InterPro" id="IPR011611">
    <property type="entry name" value="PfkB_dom"/>
</dbReference>
<dbReference type="FunFam" id="3.40.1190.20:FF:000001">
    <property type="entry name" value="Phosphofructokinase"/>
    <property type="match status" value="1"/>
</dbReference>
<evidence type="ECO:0000313" key="11">
    <source>
        <dbReference type="Proteomes" id="UP000824111"/>
    </source>
</evidence>
<keyword evidence="3 7" id="KW-0547">Nucleotide-binding</keyword>
<comment type="pathway">
    <text evidence="7">Carbohydrate metabolism; D-tagatose 6-phosphate degradation; D-glyceraldehyde 3-phosphate and glycerone phosphate from D-tagatose 6-phosphate: step 1/2.</text>
</comment>
<dbReference type="InterPro" id="IPR029056">
    <property type="entry name" value="Ribokinase-like"/>
</dbReference>
<gene>
    <name evidence="10" type="primary">pfkB</name>
    <name evidence="10" type="ORF">IAB04_03325</name>
</gene>
<reference evidence="10" key="1">
    <citation type="submission" date="2020-10" db="EMBL/GenBank/DDBJ databases">
        <authorList>
            <person name="Gilroy R."/>
        </authorList>
    </citation>
    <scope>NUCLEOTIDE SEQUENCE</scope>
    <source>
        <strain evidence="10">ChiSjej4B22-9803</strain>
    </source>
</reference>
<dbReference type="GO" id="GO:0005829">
    <property type="term" value="C:cytosol"/>
    <property type="evidence" value="ECO:0007669"/>
    <property type="project" value="TreeGrafter"/>
</dbReference>
<accession>A0A9D1LUR9</accession>
<evidence type="ECO:0000256" key="3">
    <source>
        <dbReference type="ARBA" id="ARBA00022741"/>
    </source>
</evidence>
<dbReference type="PROSITE" id="PS00584">
    <property type="entry name" value="PFKB_KINASES_2"/>
    <property type="match status" value="1"/>
</dbReference>
<dbReference type="InterPro" id="IPR022463">
    <property type="entry name" value="1-PFruKinase"/>
</dbReference>
<evidence type="ECO:0000256" key="6">
    <source>
        <dbReference type="ARBA" id="ARBA00047745"/>
    </source>
</evidence>
<evidence type="ECO:0000256" key="8">
    <source>
        <dbReference type="RuleBase" id="RU369061"/>
    </source>
</evidence>
<protein>
    <recommendedName>
        <fullName evidence="7">Tagatose-6-phosphate kinase</fullName>
        <ecNumber evidence="7">2.7.1.144</ecNumber>
    </recommendedName>
</protein>
<dbReference type="PANTHER" id="PTHR46566">
    <property type="entry name" value="1-PHOSPHOFRUCTOKINASE-RELATED"/>
    <property type="match status" value="1"/>
</dbReference>
<evidence type="ECO:0000256" key="1">
    <source>
        <dbReference type="ARBA" id="ARBA00005380"/>
    </source>
</evidence>
<comment type="catalytic activity">
    <reaction evidence="7">
        <text>D-tagatofuranose 6-phosphate + ATP = D-tagatofuranose 1,6-bisphosphate + ADP + H(+)</text>
        <dbReference type="Rhea" id="RHEA:12420"/>
        <dbReference type="ChEBI" id="CHEBI:15378"/>
        <dbReference type="ChEBI" id="CHEBI:30616"/>
        <dbReference type="ChEBI" id="CHEBI:58694"/>
        <dbReference type="ChEBI" id="CHEBI:58695"/>
        <dbReference type="ChEBI" id="CHEBI:456216"/>
        <dbReference type="EC" id="2.7.1.144"/>
    </reaction>
</comment>
<feature type="domain" description="Carbohydrate kinase PfkB" evidence="9">
    <location>
        <begin position="8"/>
        <end position="290"/>
    </location>
</feature>
<evidence type="ECO:0000313" key="10">
    <source>
        <dbReference type="EMBL" id="HIU48371.1"/>
    </source>
</evidence>
<dbReference type="Pfam" id="PF00294">
    <property type="entry name" value="PfkB"/>
    <property type="match status" value="1"/>
</dbReference>
<dbReference type="CDD" id="cd01164">
    <property type="entry name" value="FruK_PfkB_like"/>
    <property type="match status" value="1"/>
</dbReference>
<dbReference type="GO" id="GO:0044281">
    <property type="term" value="P:small molecule metabolic process"/>
    <property type="evidence" value="ECO:0007669"/>
    <property type="project" value="UniProtKB-ARBA"/>
</dbReference>
<name>A0A9D1LUR9_9FIRM</name>
<dbReference type="Gene3D" id="3.40.1190.20">
    <property type="match status" value="1"/>
</dbReference>
<dbReference type="InterPro" id="IPR002173">
    <property type="entry name" value="Carboh/pur_kinase_PfkB_CS"/>
</dbReference>
<comment type="function">
    <text evidence="8">Catalyzes the ATP-dependent phosphorylation of fructose-l-phosphate to fructose-l,6-bisphosphate.</text>
</comment>
<reference evidence="10" key="2">
    <citation type="journal article" date="2021" name="PeerJ">
        <title>Extensive microbial diversity within the chicken gut microbiome revealed by metagenomics and culture.</title>
        <authorList>
            <person name="Gilroy R."/>
            <person name="Ravi A."/>
            <person name="Getino M."/>
            <person name="Pursley I."/>
            <person name="Horton D.L."/>
            <person name="Alikhan N.F."/>
            <person name="Baker D."/>
            <person name="Gharbi K."/>
            <person name="Hall N."/>
            <person name="Watson M."/>
            <person name="Adriaenssens E.M."/>
            <person name="Foster-Nyarko E."/>
            <person name="Jarju S."/>
            <person name="Secka A."/>
            <person name="Antonio M."/>
            <person name="Oren A."/>
            <person name="Chaudhuri R.R."/>
            <person name="La Ragione R."/>
            <person name="Hildebrand F."/>
            <person name="Pallen M.J."/>
        </authorList>
    </citation>
    <scope>NUCLEOTIDE SEQUENCE</scope>
    <source>
        <strain evidence="10">ChiSjej4B22-9803</strain>
    </source>
</reference>
<keyword evidence="5 7" id="KW-0067">ATP-binding</keyword>
<dbReference type="GO" id="GO:0016052">
    <property type="term" value="P:carbohydrate catabolic process"/>
    <property type="evidence" value="ECO:0007669"/>
    <property type="project" value="UniProtKB-ARBA"/>
</dbReference>
<proteinExistence type="inferred from homology"/>
<dbReference type="SUPFAM" id="SSF53613">
    <property type="entry name" value="Ribokinase-like"/>
    <property type="match status" value="1"/>
</dbReference>
<dbReference type="GO" id="GO:0008662">
    <property type="term" value="F:1-phosphofructokinase activity"/>
    <property type="evidence" value="ECO:0007669"/>
    <property type="project" value="UniProtKB-UniRule"/>
</dbReference>
<comment type="similarity">
    <text evidence="7">Belongs to the carbohydrate kinase PfkB family. LacC subfamily.</text>
</comment>
<dbReference type="NCBIfam" id="TIGR03828">
    <property type="entry name" value="pfkB"/>
    <property type="match status" value="1"/>
</dbReference>
<comment type="catalytic activity">
    <reaction evidence="6 8">
        <text>beta-D-fructose 1-phosphate + ATP = beta-D-fructose 1,6-bisphosphate + ADP + H(+)</text>
        <dbReference type="Rhea" id="RHEA:14213"/>
        <dbReference type="ChEBI" id="CHEBI:15378"/>
        <dbReference type="ChEBI" id="CHEBI:30616"/>
        <dbReference type="ChEBI" id="CHEBI:32966"/>
        <dbReference type="ChEBI" id="CHEBI:138881"/>
        <dbReference type="ChEBI" id="CHEBI:456216"/>
        <dbReference type="EC" id="2.7.1.56"/>
    </reaction>
</comment>
<dbReference type="GO" id="GO:0009024">
    <property type="term" value="F:tagatose-6-phosphate kinase activity"/>
    <property type="evidence" value="ECO:0007669"/>
    <property type="project" value="UniProtKB-EC"/>
</dbReference>
<dbReference type="PIRSF" id="PIRSF000535">
    <property type="entry name" value="1PFK/6PFK/LacC"/>
    <property type="match status" value="1"/>
</dbReference>
<evidence type="ECO:0000256" key="4">
    <source>
        <dbReference type="ARBA" id="ARBA00022777"/>
    </source>
</evidence>
<comment type="similarity">
    <text evidence="1">Belongs to the carbohydrate kinase pfkB family.</text>
</comment>
<evidence type="ECO:0000256" key="2">
    <source>
        <dbReference type="ARBA" id="ARBA00022679"/>
    </source>
</evidence>
<dbReference type="InterPro" id="IPR017583">
    <property type="entry name" value="Tagatose/fructose_Pkinase"/>
</dbReference>
<dbReference type="AlphaFoldDB" id="A0A9D1LUR9"/>
<evidence type="ECO:0000259" key="9">
    <source>
        <dbReference type="Pfam" id="PF00294"/>
    </source>
</evidence>
<dbReference type="PANTHER" id="PTHR46566:SF1">
    <property type="entry name" value="1-PHOSPHOFRUCTOKINASE"/>
    <property type="match status" value="1"/>
</dbReference>
<dbReference type="NCBIfam" id="TIGR03168">
    <property type="entry name" value="1-PFK"/>
    <property type="match status" value="1"/>
</dbReference>
<dbReference type="Proteomes" id="UP000824111">
    <property type="component" value="Unassembled WGS sequence"/>
</dbReference>
<keyword evidence="7" id="KW-0423">Lactose metabolism</keyword>
<organism evidence="10 11">
    <name type="scientific">Candidatus Avimonoglobus intestinipullorum</name>
    <dbReference type="NCBI Taxonomy" id="2840699"/>
    <lineage>
        <taxon>Bacteria</taxon>
        <taxon>Bacillati</taxon>
        <taxon>Bacillota</taxon>
        <taxon>Clostridia</taxon>
        <taxon>Eubacteriales</taxon>
        <taxon>Candidatus Avimonoglobus</taxon>
    </lineage>
</organism>
<dbReference type="EMBL" id="DVND01000088">
    <property type="protein sequence ID" value="HIU48371.1"/>
    <property type="molecule type" value="Genomic_DNA"/>
</dbReference>
<dbReference type="EC" id="2.7.1.144" evidence="7"/>